<accession>A0ACC2FF93</accession>
<evidence type="ECO:0000313" key="1">
    <source>
        <dbReference type="EMBL" id="KAJ7990024.1"/>
    </source>
</evidence>
<reference evidence="1" key="1">
    <citation type="submission" date="2021-05" db="EMBL/GenBank/DDBJ databases">
        <authorList>
            <person name="Pan Q."/>
            <person name="Jouanno E."/>
            <person name="Zahm M."/>
            <person name="Klopp C."/>
            <person name="Cabau C."/>
            <person name="Louis A."/>
            <person name="Berthelot C."/>
            <person name="Parey E."/>
            <person name="Roest Crollius H."/>
            <person name="Montfort J."/>
            <person name="Robinson-Rechavi M."/>
            <person name="Bouchez O."/>
            <person name="Lampietro C."/>
            <person name="Lopez Roques C."/>
            <person name="Donnadieu C."/>
            <person name="Postlethwait J."/>
            <person name="Bobe J."/>
            <person name="Dillon D."/>
            <person name="Chandos A."/>
            <person name="von Hippel F."/>
            <person name="Guiguen Y."/>
        </authorList>
    </citation>
    <scope>NUCLEOTIDE SEQUENCE</scope>
    <source>
        <strain evidence="1">YG-Jan2019</strain>
    </source>
</reference>
<organism evidence="1 2">
    <name type="scientific">Dallia pectoralis</name>
    <name type="common">Alaska blackfish</name>
    <dbReference type="NCBI Taxonomy" id="75939"/>
    <lineage>
        <taxon>Eukaryota</taxon>
        <taxon>Metazoa</taxon>
        <taxon>Chordata</taxon>
        <taxon>Craniata</taxon>
        <taxon>Vertebrata</taxon>
        <taxon>Euteleostomi</taxon>
        <taxon>Actinopterygii</taxon>
        <taxon>Neopterygii</taxon>
        <taxon>Teleostei</taxon>
        <taxon>Protacanthopterygii</taxon>
        <taxon>Esociformes</taxon>
        <taxon>Umbridae</taxon>
        <taxon>Dallia</taxon>
    </lineage>
</organism>
<protein>
    <submittedName>
        <fullName evidence="1">Uncharacterized protein</fullName>
    </submittedName>
</protein>
<comment type="caution">
    <text evidence="1">The sequence shown here is derived from an EMBL/GenBank/DDBJ whole genome shotgun (WGS) entry which is preliminary data.</text>
</comment>
<name>A0ACC2FF93_DALPE</name>
<dbReference type="Proteomes" id="UP001157502">
    <property type="component" value="Chromosome 29"/>
</dbReference>
<keyword evidence="2" id="KW-1185">Reference proteome</keyword>
<sequence length="312" mass="34674">MSASILVDRDLFNCPICLDLLTEPVTIPCGHSYCMGCIQDLWENDREGRVCPQCKENLSQPSINLNRNTILAEIVSKLKNNPELQPCTRDNVVKETVASQQKLEETVKQLQKAIVSFKESVLDDTSTISELKVNLEWRINKLEELITAQENVEVSQLDVQLQGLEQKIVELKNITRTQEDQYILQPHQDHSNSQLSEDLPSINFDTKCNLKKMKSACICFKEQLEGYCNRQMTPISNTGDEVNGMPVFKPVVIIGTPVLTEEIPSTVCTKSSVLNGSRTNTPPNGTTTLTSKKGPSNVTKPAARGVGVTTVQ</sequence>
<proteinExistence type="predicted"/>
<dbReference type="EMBL" id="CM055756">
    <property type="protein sequence ID" value="KAJ7990024.1"/>
    <property type="molecule type" value="Genomic_DNA"/>
</dbReference>
<evidence type="ECO:0000313" key="2">
    <source>
        <dbReference type="Proteomes" id="UP001157502"/>
    </source>
</evidence>
<gene>
    <name evidence="1" type="ORF">DPEC_G00310570</name>
</gene>